<protein>
    <submittedName>
        <fullName evidence="1">Uncharacterized protein</fullName>
    </submittedName>
</protein>
<proteinExistence type="predicted"/>
<evidence type="ECO:0000313" key="2">
    <source>
        <dbReference type="Proteomes" id="UP001056120"/>
    </source>
</evidence>
<evidence type="ECO:0000313" key="1">
    <source>
        <dbReference type="EMBL" id="KAI3777202.1"/>
    </source>
</evidence>
<sequence length="169" mass="20031">MVVRPLDPHKDPYRPQEEDEEVLGPEGSIKELRKQQIVFVFTFTLCLNSHHTELTSENTKTLLDVWTKCRRHPHRSQTRERKKEVNFCVCNLIDIAYEFNLGVTTAQQVHDCFLRRVYRCSSKISSVLFYTDLLSDFHLRYRVSLLLIQDLLHVNVQVLRVLSKRLEYV</sequence>
<keyword evidence="2" id="KW-1185">Reference proteome</keyword>
<organism evidence="1 2">
    <name type="scientific">Smallanthus sonchifolius</name>
    <dbReference type="NCBI Taxonomy" id="185202"/>
    <lineage>
        <taxon>Eukaryota</taxon>
        <taxon>Viridiplantae</taxon>
        <taxon>Streptophyta</taxon>
        <taxon>Embryophyta</taxon>
        <taxon>Tracheophyta</taxon>
        <taxon>Spermatophyta</taxon>
        <taxon>Magnoliopsida</taxon>
        <taxon>eudicotyledons</taxon>
        <taxon>Gunneridae</taxon>
        <taxon>Pentapetalae</taxon>
        <taxon>asterids</taxon>
        <taxon>campanulids</taxon>
        <taxon>Asterales</taxon>
        <taxon>Asteraceae</taxon>
        <taxon>Asteroideae</taxon>
        <taxon>Heliantheae alliance</taxon>
        <taxon>Millerieae</taxon>
        <taxon>Smallanthus</taxon>
    </lineage>
</organism>
<reference evidence="1 2" key="2">
    <citation type="journal article" date="2022" name="Mol. Ecol. Resour.">
        <title>The genomes of chicory, endive, great burdock and yacon provide insights into Asteraceae paleo-polyploidization history and plant inulin production.</title>
        <authorList>
            <person name="Fan W."/>
            <person name="Wang S."/>
            <person name="Wang H."/>
            <person name="Wang A."/>
            <person name="Jiang F."/>
            <person name="Liu H."/>
            <person name="Zhao H."/>
            <person name="Xu D."/>
            <person name="Zhang Y."/>
        </authorList>
    </citation>
    <scope>NUCLEOTIDE SEQUENCE [LARGE SCALE GENOMIC DNA]</scope>
    <source>
        <strain evidence="2">cv. Yunnan</strain>
        <tissue evidence="1">Leaves</tissue>
    </source>
</reference>
<reference evidence="2" key="1">
    <citation type="journal article" date="2022" name="Mol. Ecol. Resour.">
        <title>The genomes of chicory, endive, great burdock and yacon provide insights into Asteraceae palaeo-polyploidization history and plant inulin production.</title>
        <authorList>
            <person name="Fan W."/>
            <person name="Wang S."/>
            <person name="Wang H."/>
            <person name="Wang A."/>
            <person name="Jiang F."/>
            <person name="Liu H."/>
            <person name="Zhao H."/>
            <person name="Xu D."/>
            <person name="Zhang Y."/>
        </authorList>
    </citation>
    <scope>NUCLEOTIDE SEQUENCE [LARGE SCALE GENOMIC DNA]</scope>
    <source>
        <strain evidence="2">cv. Yunnan</strain>
    </source>
</reference>
<dbReference type="Proteomes" id="UP001056120">
    <property type="component" value="Linkage Group LG15"/>
</dbReference>
<accession>A0ACB9G1C1</accession>
<gene>
    <name evidence="1" type="ORF">L1987_46999</name>
</gene>
<dbReference type="EMBL" id="CM042032">
    <property type="protein sequence ID" value="KAI3777202.1"/>
    <property type="molecule type" value="Genomic_DNA"/>
</dbReference>
<comment type="caution">
    <text evidence="1">The sequence shown here is derived from an EMBL/GenBank/DDBJ whole genome shotgun (WGS) entry which is preliminary data.</text>
</comment>
<name>A0ACB9G1C1_9ASTR</name>